<dbReference type="EMBL" id="FOMG01000003">
    <property type="protein sequence ID" value="SFC43655.1"/>
    <property type="molecule type" value="Genomic_DNA"/>
</dbReference>
<dbReference type="AlphaFoldDB" id="A0A1I1J5I7"/>
<proteinExistence type="predicted"/>
<dbReference type="Proteomes" id="UP000199263">
    <property type="component" value="Unassembled WGS sequence"/>
</dbReference>
<evidence type="ECO:0000313" key="1">
    <source>
        <dbReference type="EMBL" id="SFC43655.1"/>
    </source>
</evidence>
<evidence type="ECO:0000313" key="2">
    <source>
        <dbReference type="Proteomes" id="UP000199263"/>
    </source>
</evidence>
<name>A0A1I1J5I7_9CLOT</name>
<dbReference type="RefSeq" id="WP_090088885.1">
    <property type="nucleotide sequence ID" value="NZ_FOMG01000003.1"/>
</dbReference>
<accession>A0A1I1J5I7</accession>
<protein>
    <recommendedName>
        <fullName evidence="3">Essential protein Yae1, N terminal</fullName>
    </recommendedName>
</protein>
<reference evidence="1 2" key="1">
    <citation type="submission" date="2016-10" db="EMBL/GenBank/DDBJ databases">
        <authorList>
            <person name="de Groot N.N."/>
        </authorList>
    </citation>
    <scope>NUCLEOTIDE SEQUENCE [LARGE SCALE GENOMIC DNA]</scope>
    <source>
        <strain evidence="1 2">DSM 12992</strain>
    </source>
</reference>
<organism evidence="1 2">
    <name type="scientific">Clostridium uliginosum</name>
    <dbReference type="NCBI Taxonomy" id="119641"/>
    <lineage>
        <taxon>Bacteria</taxon>
        <taxon>Bacillati</taxon>
        <taxon>Bacillota</taxon>
        <taxon>Clostridia</taxon>
        <taxon>Eubacteriales</taxon>
        <taxon>Clostridiaceae</taxon>
        <taxon>Clostridium</taxon>
    </lineage>
</organism>
<keyword evidence="2" id="KW-1185">Reference proteome</keyword>
<gene>
    <name evidence="1" type="ORF">SAMN05421842_103196</name>
</gene>
<evidence type="ECO:0008006" key="3">
    <source>
        <dbReference type="Google" id="ProtNLM"/>
    </source>
</evidence>
<sequence length="103" mass="12168">MKDIYYNENEEELMYNTEDICDDDELASFECNCGEQGNKPNCKKEYEKGYKKGYEKGFCDGCKKGYEKGYEKAKQEVLDFINKRNKCCCRKCKCCCRKCNCCR</sequence>